<gene>
    <name evidence="2" type="ORF">FD01_GL001623</name>
</gene>
<evidence type="ECO:0000313" key="2">
    <source>
        <dbReference type="EMBL" id="KRL52988.1"/>
    </source>
</evidence>
<sequence length="122" mass="13500">MTPEMKKEIDDIEKIIGKIMQIGVLIAAFVIVVGILDLLITGSTGYPIGVHPHAPGTILQGVMQFKSYAIMMLGIFLLILTPVLRVVVSIYAFIKERDRLYTWITTIVLIILIIAMVIGYLG</sequence>
<protein>
    <submittedName>
        <fullName evidence="2">Membrane protein</fullName>
    </submittedName>
</protein>
<dbReference type="PATRIC" id="fig|1423769.4.peg.1737"/>
<feature type="transmembrane region" description="Helical" evidence="1">
    <location>
        <begin position="100"/>
        <end position="121"/>
    </location>
</feature>
<dbReference type="OrthoDB" id="1682804at2"/>
<comment type="caution">
    <text evidence="2">The sequence shown here is derived from an EMBL/GenBank/DDBJ whole genome shotgun (WGS) entry which is preliminary data.</text>
</comment>
<dbReference type="EMBL" id="AZEU01000023">
    <property type="protein sequence ID" value="KRL52988.1"/>
    <property type="molecule type" value="Genomic_DNA"/>
</dbReference>
<proteinExistence type="predicted"/>
<feature type="transmembrane region" description="Helical" evidence="1">
    <location>
        <begin position="21"/>
        <end position="48"/>
    </location>
</feature>
<keyword evidence="1" id="KW-0812">Transmembrane</keyword>
<dbReference type="Proteomes" id="UP000051790">
    <property type="component" value="Unassembled WGS sequence"/>
</dbReference>
<dbReference type="AlphaFoldDB" id="A0A0R1R8A3"/>
<dbReference type="Pfam" id="PF07843">
    <property type="entry name" value="DUF1634"/>
    <property type="match status" value="1"/>
</dbReference>
<reference evidence="2 3" key="1">
    <citation type="journal article" date="2015" name="Genome Announc.">
        <title>Expanding the biotechnology potential of lactobacilli through comparative genomics of 213 strains and associated genera.</title>
        <authorList>
            <person name="Sun Z."/>
            <person name="Harris H.M."/>
            <person name="McCann A."/>
            <person name="Guo C."/>
            <person name="Argimon S."/>
            <person name="Zhang W."/>
            <person name="Yang X."/>
            <person name="Jeffery I.B."/>
            <person name="Cooney J.C."/>
            <person name="Kagawa T.F."/>
            <person name="Liu W."/>
            <person name="Song Y."/>
            <person name="Salvetti E."/>
            <person name="Wrobel A."/>
            <person name="Rasinkangas P."/>
            <person name="Parkhill J."/>
            <person name="Rea M.C."/>
            <person name="O'Sullivan O."/>
            <person name="Ritari J."/>
            <person name="Douillard F.P."/>
            <person name="Paul Ross R."/>
            <person name="Yang R."/>
            <person name="Briner A.E."/>
            <person name="Felis G.E."/>
            <person name="de Vos W.M."/>
            <person name="Barrangou R."/>
            <person name="Klaenhammer T.R."/>
            <person name="Caufield P.W."/>
            <person name="Cui Y."/>
            <person name="Zhang H."/>
            <person name="O'Toole P.W."/>
        </authorList>
    </citation>
    <scope>NUCLEOTIDE SEQUENCE [LARGE SCALE GENOMIC DNA]</scope>
    <source>
        <strain evidence="2 3">DSM 13343</strain>
    </source>
</reference>
<accession>A0A0R1R8A3</accession>
<evidence type="ECO:0000313" key="3">
    <source>
        <dbReference type="Proteomes" id="UP000051790"/>
    </source>
</evidence>
<keyword evidence="3" id="KW-1185">Reference proteome</keyword>
<evidence type="ECO:0000256" key="1">
    <source>
        <dbReference type="SAM" id="Phobius"/>
    </source>
</evidence>
<dbReference type="InterPro" id="IPR012861">
    <property type="entry name" value="DUF1634"/>
</dbReference>
<name>A0A0R1R8A3_9LACO</name>
<organism evidence="2 3">
    <name type="scientific">Lacticaseibacillus manihotivorans DSM 13343 = JCM 12514</name>
    <dbReference type="NCBI Taxonomy" id="1423769"/>
    <lineage>
        <taxon>Bacteria</taxon>
        <taxon>Bacillati</taxon>
        <taxon>Bacillota</taxon>
        <taxon>Bacilli</taxon>
        <taxon>Lactobacillales</taxon>
        <taxon>Lactobacillaceae</taxon>
        <taxon>Lacticaseibacillus</taxon>
    </lineage>
</organism>
<keyword evidence="1" id="KW-0472">Membrane</keyword>
<keyword evidence="1" id="KW-1133">Transmembrane helix</keyword>
<feature type="transmembrane region" description="Helical" evidence="1">
    <location>
        <begin position="68"/>
        <end position="88"/>
    </location>
</feature>